<evidence type="ECO:0000256" key="1">
    <source>
        <dbReference type="SAM" id="SignalP"/>
    </source>
</evidence>
<organism evidence="3 4">
    <name type="scientific">Emticicia soli</name>
    <dbReference type="NCBI Taxonomy" id="2027878"/>
    <lineage>
        <taxon>Bacteria</taxon>
        <taxon>Pseudomonadati</taxon>
        <taxon>Bacteroidota</taxon>
        <taxon>Cytophagia</taxon>
        <taxon>Cytophagales</taxon>
        <taxon>Leadbetterellaceae</taxon>
        <taxon>Emticicia</taxon>
    </lineage>
</organism>
<dbReference type="RefSeq" id="WP_340235316.1">
    <property type="nucleotide sequence ID" value="NZ_JBBEWC010000004.1"/>
</dbReference>
<protein>
    <submittedName>
        <fullName evidence="3">DUF4097 family beta strand repeat-containing protein</fullName>
    </submittedName>
</protein>
<dbReference type="EMBL" id="JBHULC010000004">
    <property type="protein sequence ID" value="MFD2519909.1"/>
    <property type="molecule type" value="Genomic_DNA"/>
</dbReference>
<keyword evidence="1" id="KW-0732">Signal</keyword>
<name>A0ABW5J322_9BACT</name>
<feature type="chain" id="PRO_5045064892" evidence="1">
    <location>
        <begin position="21"/>
        <end position="258"/>
    </location>
</feature>
<comment type="caution">
    <text evidence="3">The sequence shown here is derived from an EMBL/GenBank/DDBJ whole genome shotgun (WGS) entry which is preliminary data.</text>
</comment>
<dbReference type="Proteomes" id="UP001597510">
    <property type="component" value="Unassembled WGS sequence"/>
</dbReference>
<sequence>MKKNMFVFACLFLSAIYTQAQEFKYKVANNKDSKIAIELEAESIKIEGHAGDEIIIKGGNTEPAPEQAKGLKPLYNTNVDNTGLGLSVVSEGGAVKIEKASRKNFRYTILVPNKASISFVQSNWQGSPISFSNIEGDMEIKTNNADMKLNNVTGPIVANSISGNFSAVFSSLSQSKPCAVSLVSGEIDVTLPTNAKATLSMKSVTGEIYSDLDLNLKGGKDGLPKVGGGHNITGNLNGGGITVQLNTVSGNLYVRKSK</sequence>
<evidence type="ECO:0000259" key="2">
    <source>
        <dbReference type="Pfam" id="PF13349"/>
    </source>
</evidence>
<proteinExistence type="predicted"/>
<accession>A0ABW5J322</accession>
<dbReference type="InterPro" id="IPR025164">
    <property type="entry name" value="Toastrack_DUF4097"/>
</dbReference>
<dbReference type="Pfam" id="PF13349">
    <property type="entry name" value="DUF4097"/>
    <property type="match status" value="1"/>
</dbReference>
<gene>
    <name evidence="3" type="ORF">ACFSR2_03375</name>
</gene>
<feature type="domain" description="DUF4097" evidence="2">
    <location>
        <begin position="136"/>
        <end position="252"/>
    </location>
</feature>
<keyword evidence="4" id="KW-1185">Reference proteome</keyword>
<evidence type="ECO:0000313" key="4">
    <source>
        <dbReference type="Proteomes" id="UP001597510"/>
    </source>
</evidence>
<feature type="signal peptide" evidence="1">
    <location>
        <begin position="1"/>
        <end position="20"/>
    </location>
</feature>
<reference evidence="4" key="1">
    <citation type="journal article" date="2019" name="Int. J. Syst. Evol. Microbiol.">
        <title>The Global Catalogue of Microorganisms (GCM) 10K type strain sequencing project: providing services to taxonomists for standard genome sequencing and annotation.</title>
        <authorList>
            <consortium name="The Broad Institute Genomics Platform"/>
            <consortium name="The Broad Institute Genome Sequencing Center for Infectious Disease"/>
            <person name="Wu L."/>
            <person name="Ma J."/>
        </authorList>
    </citation>
    <scope>NUCLEOTIDE SEQUENCE [LARGE SCALE GENOMIC DNA]</scope>
    <source>
        <strain evidence="4">KCTC 52344</strain>
    </source>
</reference>
<evidence type="ECO:0000313" key="3">
    <source>
        <dbReference type="EMBL" id="MFD2519909.1"/>
    </source>
</evidence>